<keyword evidence="4" id="KW-0560">Oxidoreductase</keyword>
<dbReference type="GO" id="GO:0046872">
    <property type="term" value="F:metal ion binding"/>
    <property type="evidence" value="ECO:0007669"/>
    <property type="project" value="UniProtKB-KW"/>
</dbReference>
<evidence type="ECO:0000256" key="2">
    <source>
        <dbReference type="ARBA" id="ARBA00022723"/>
    </source>
</evidence>
<evidence type="ECO:0000259" key="5">
    <source>
        <dbReference type="Pfam" id="PF00107"/>
    </source>
</evidence>
<dbReference type="PANTHER" id="PTHR42683">
    <property type="entry name" value="ALDEHYDE REDUCTASE"/>
    <property type="match status" value="1"/>
</dbReference>
<dbReference type="Gene3D" id="3.90.180.10">
    <property type="entry name" value="Medium-chain alcohol dehydrogenases, catalytic domain"/>
    <property type="match status" value="1"/>
</dbReference>
<dbReference type="AlphaFoldDB" id="A0A8H4KZU7"/>
<reference evidence="7 8" key="1">
    <citation type="submission" date="2020-01" db="EMBL/GenBank/DDBJ databases">
        <title>Identification and distribution of gene clusters putatively required for synthesis of sphingolipid metabolism inhibitors in phylogenetically diverse species of the filamentous fungus Fusarium.</title>
        <authorList>
            <person name="Kim H.-S."/>
            <person name="Busman M."/>
            <person name="Brown D.W."/>
            <person name="Divon H."/>
            <person name="Uhlig S."/>
            <person name="Proctor R.H."/>
        </authorList>
    </citation>
    <scope>NUCLEOTIDE SEQUENCE [LARGE SCALE GENOMIC DNA]</scope>
    <source>
        <strain evidence="7 8">NRRL 20459</strain>
    </source>
</reference>
<dbReference type="InterPro" id="IPR036291">
    <property type="entry name" value="NAD(P)-bd_dom_sf"/>
</dbReference>
<dbReference type="FunFam" id="3.40.50.720:FF:000022">
    <property type="entry name" value="Cinnamyl alcohol dehydrogenase"/>
    <property type="match status" value="1"/>
</dbReference>
<evidence type="ECO:0000259" key="6">
    <source>
        <dbReference type="Pfam" id="PF08240"/>
    </source>
</evidence>
<evidence type="ECO:0000256" key="3">
    <source>
        <dbReference type="ARBA" id="ARBA00022833"/>
    </source>
</evidence>
<organism evidence="7 8">
    <name type="scientific">Fusarium albosuccineum</name>
    <dbReference type="NCBI Taxonomy" id="1237068"/>
    <lineage>
        <taxon>Eukaryota</taxon>
        <taxon>Fungi</taxon>
        <taxon>Dikarya</taxon>
        <taxon>Ascomycota</taxon>
        <taxon>Pezizomycotina</taxon>
        <taxon>Sordariomycetes</taxon>
        <taxon>Hypocreomycetidae</taxon>
        <taxon>Hypocreales</taxon>
        <taxon>Nectriaceae</taxon>
        <taxon>Fusarium</taxon>
        <taxon>Fusarium decemcellulare species complex</taxon>
    </lineage>
</organism>
<evidence type="ECO:0000256" key="4">
    <source>
        <dbReference type="ARBA" id="ARBA00023002"/>
    </source>
</evidence>
<accession>A0A8H4KZU7</accession>
<gene>
    <name evidence="7" type="ORF">FALBO_13511</name>
</gene>
<dbReference type="Pfam" id="PF00107">
    <property type="entry name" value="ADH_zinc_N"/>
    <property type="match status" value="1"/>
</dbReference>
<protein>
    <submittedName>
        <fullName evidence="7">Alcohol dehydrogenase (NADP+)</fullName>
    </submittedName>
</protein>
<comment type="cofactor">
    <cofactor evidence="1">
        <name>Zn(2+)</name>
        <dbReference type="ChEBI" id="CHEBI:29105"/>
    </cofactor>
</comment>
<dbReference type="EMBL" id="JAADYS010002106">
    <property type="protein sequence ID" value="KAF4459726.1"/>
    <property type="molecule type" value="Genomic_DNA"/>
</dbReference>
<keyword evidence="2" id="KW-0479">Metal-binding</keyword>
<dbReference type="OrthoDB" id="1879366at2759"/>
<dbReference type="GO" id="GO:0016616">
    <property type="term" value="F:oxidoreductase activity, acting on the CH-OH group of donors, NAD or NADP as acceptor"/>
    <property type="evidence" value="ECO:0007669"/>
    <property type="project" value="InterPro"/>
</dbReference>
<name>A0A8H4KZU7_9HYPO</name>
<evidence type="ECO:0000256" key="1">
    <source>
        <dbReference type="ARBA" id="ARBA00001947"/>
    </source>
</evidence>
<sequence>MYPDSFEGFSIPSAQDWNSPKRITFKPKPLQDYDIDVKIVACGVCGSDLHTANGGWGNKNWPIVPGHGHVAQTGSKVTSVKVGQRVGVGAQIASCRDCDACKTENETYCPQWMAPMLCAGLTAYSPLVRNGVGPGRTVGVIGIGGIGHFGLLFAKALGARTVAISRSRAKEVDARKLGADDFLATVEPGWNKEYTRKFDFILSTTSSTDRFDLGDYLSLLKVHGKFIAVGLPEGAG</sequence>
<dbReference type="InterPro" id="IPR011032">
    <property type="entry name" value="GroES-like_sf"/>
</dbReference>
<dbReference type="SUPFAM" id="SSF51735">
    <property type="entry name" value="NAD(P)-binding Rossmann-fold domains"/>
    <property type="match status" value="1"/>
</dbReference>
<proteinExistence type="predicted"/>
<evidence type="ECO:0000313" key="8">
    <source>
        <dbReference type="Proteomes" id="UP000554235"/>
    </source>
</evidence>
<keyword evidence="8" id="KW-1185">Reference proteome</keyword>
<dbReference type="Proteomes" id="UP000554235">
    <property type="component" value="Unassembled WGS sequence"/>
</dbReference>
<dbReference type="InterPro" id="IPR047109">
    <property type="entry name" value="CAD-like"/>
</dbReference>
<feature type="domain" description="Alcohol dehydrogenase-like N-terminal" evidence="6">
    <location>
        <begin position="33"/>
        <end position="120"/>
    </location>
</feature>
<dbReference type="SUPFAM" id="SSF50129">
    <property type="entry name" value="GroES-like"/>
    <property type="match status" value="1"/>
</dbReference>
<feature type="domain" description="Alcohol dehydrogenase-like C-terminal" evidence="5">
    <location>
        <begin position="145"/>
        <end position="234"/>
    </location>
</feature>
<dbReference type="Pfam" id="PF08240">
    <property type="entry name" value="ADH_N"/>
    <property type="match status" value="1"/>
</dbReference>
<dbReference type="InterPro" id="IPR013149">
    <property type="entry name" value="ADH-like_C"/>
</dbReference>
<keyword evidence="3" id="KW-0862">Zinc</keyword>
<dbReference type="InterPro" id="IPR013154">
    <property type="entry name" value="ADH-like_N"/>
</dbReference>
<comment type="caution">
    <text evidence="7">The sequence shown here is derived from an EMBL/GenBank/DDBJ whole genome shotgun (WGS) entry which is preliminary data.</text>
</comment>
<dbReference type="Gene3D" id="3.40.50.720">
    <property type="entry name" value="NAD(P)-binding Rossmann-like Domain"/>
    <property type="match status" value="1"/>
</dbReference>
<evidence type="ECO:0000313" key="7">
    <source>
        <dbReference type="EMBL" id="KAF4459726.1"/>
    </source>
</evidence>